<proteinExistence type="predicted"/>
<dbReference type="AlphaFoldDB" id="Q5HMX2"/>
<dbReference type="GO" id="GO:0006281">
    <property type="term" value="P:DNA repair"/>
    <property type="evidence" value="ECO:0007669"/>
    <property type="project" value="InterPro"/>
</dbReference>
<gene>
    <name evidence="1" type="ordered locus">SERP1504</name>
</gene>
<dbReference type="HOGENOM" id="CLU_1406245_0_0_9"/>
<keyword evidence="2" id="KW-1185">Reference proteome</keyword>
<sequence>MVINMPLQCRLSLPLPTSLNKLYVQQFSGGRFTGKKILSKAGKENREDIMINVERQMSLPVNIDWDYEYTKDHYIYMDIEAYVTRVNVDLDNTLKTLNDSIEASGLVFDNDKKVVPRFNRVYIEPSNPRVELTFTQTGWNGIFDKEDEYNDFLEGCQRCTRYRSGSCSILKKALENKIQEEISLDEGTLMYSCSKWKEKKI</sequence>
<dbReference type="Gene3D" id="3.30.1330.70">
    <property type="entry name" value="Holliday junction resolvase RusA"/>
    <property type="match status" value="1"/>
</dbReference>
<protein>
    <submittedName>
        <fullName evidence="1">Uncharacterized protein</fullName>
    </submittedName>
</protein>
<dbReference type="SUPFAM" id="SSF103084">
    <property type="entry name" value="Holliday junction resolvase RusA"/>
    <property type="match status" value="1"/>
</dbReference>
<reference evidence="1 2" key="1">
    <citation type="journal article" date="2005" name="J. Bacteriol.">
        <title>Insights on evolution of virulence and resistance from the complete genome analysis of an early methicillin-resistant Staphylococcus aureus strain and a biofilm-producing methicillin-resistant Staphylococcus epidermidis strain.</title>
        <authorList>
            <person name="Gill S.R."/>
            <person name="Fouts D.E."/>
            <person name="Archer G.L."/>
            <person name="Mongodin E.F."/>
            <person name="Deboy R.T."/>
            <person name="Ravel J."/>
            <person name="Paulsen I.T."/>
            <person name="Kolonay J.F."/>
            <person name="Brinkac L."/>
            <person name="Beanan M."/>
            <person name="Dodson R.J."/>
            <person name="Daugherty S.C."/>
            <person name="Madupu R."/>
            <person name="Angiuoli S.V."/>
            <person name="Durkin A.S."/>
            <person name="Haft D.H."/>
            <person name="Vamathevan J."/>
            <person name="Khouri H."/>
            <person name="Utterback T."/>
            <person name="Lee C."/>
            <person name="Dimitrov G."/>
            <person name="Jiang L."/>
            <person name="Qin H."/>
            <person name="Weidman J."/>
            <person name="Tran K."/>
            <person name="Kang K."/>
            <person name="Hance I.R."/>
            <person name="Nelson K.E."/>
            <person name="Fraser C.M."/>
        </authorList>
    </citation>
    <scope>NUCLEOTIDE SEQUENCE [LARGE SCALE GENOMIC DNA]</scope>
    <source>
        <strain evidence="2">ATCC 35984 / RP62A</strain>
    </source>
</reference>
<name>Q5HMX2_STAEQ</name>
<dbReference type="GO" id="GO:0000287">
    <property type="term" value="F:magnesium ion binding"/>
    <property type="evidence" value="ECO:0007669"/>
    <property type="project" value="InterPro"/>
</dbReference>
<accession>Q5HMX2</accession>
<dbReference type="InterPro" id="IPR036614">
    <property type="entry name" value="RusA-like_sf"/>
</dbReference>
<evidence type="ECO:0000313" key="1">
    <source>
        <dbReference type="EMBL" id="AAW54842.1"/>
    </source>
</evidence>
<dbReference type="eggNOG" id="ENOG502ZJAF">
    <property type="taxonomic scope" value="Bacteria"/>
</dbReference>
<dbReference type="GO" id="GO:0006310">
    <property type="term" value="P:DNA recombination"/>
    <property type="evidence" value="ECO:0007669"/>
    <property type="project" value="InterPro"/>
</dbReference>
<dbReference type="Proteomes" id="UP000000531">
    <property type="component" value="Chromosome"/>
</dbReference>
<dbReference type="STRING" id="176279.SERP1504"/>
<dbReference type="EMBL" id="CP000029">
    <property type="protein sequence ID" value="AAW54842.1"/>
    <property type="molecule type" value="Genomic_DNA"/>
</dbReference>
<evidence type="ECO:0000313" key="2">
    <source>
        <dbReference type="Proteomes" id="UP000000531"/>
    </source>
</evidence>
<dbReference type="Pfam" id="PF05866">
    <property type="entry name" value="RusA"/>
    <property type="match status" value="1"/>
</dbReference>
<dbReference type="InterPro" id="IPR008822">
    <property type="entry name" value="Endonuclease_RusA-like"/>
</dbReference>
<dbReference type="KEGG" id="ser:SERP1504"/>
<organism evidence="1 2">
    <name type="scientific">Staphylococcus epidermidis (strain ATCC 35984 / DSM 28319 / BCRC 17069 / CCUG 31568 / BM 3577 / RP62A)</name>
    <dbReference type="NCBI Taxonomy" id="176279"/>
    <lineage>
        <taxon>Bacteria</taxon>
        <taxon>Bacillati</taxon>
        <taxon>Bacillota</taxon>
        <taxon>Bacilli</taxon>
        <taxon>Bacillales</taxon>
        <taxon>Staphylococcaceae</taxon>
        <taxon>Staphylococcus</taxon>
    </lineage>
</organism>